<protein>
    <submittedName>
        <fullName evidence="1">Uncharacterized protein</fullName>
    </submittedName>
</protein>
<reference evidence="1 2" key="1">
    <citation type="journal article" date="2018" name="Front. Microbiol.">
        <title>Phylogeny of Vibrio vulnificus from the Analysis of the Core-Genome: Implications for Intra-Species Taxonomy.</title>
        <authorList>
            <person name="Roig F.J."/>
            <person name="Gonzalez-Candelas F."/>
            <person name="Sanjuan E."/>
            <person name="Fouz B."/>
            <person name="Feil E.J."/>
            <person name="Llorens C."/>
            <person name="Baker-Austin C."/>
            <person name="Oliver J.D."/>
            <person name="Danin-Poleg Y."/>
            <person name="Gibas C.J."/>
            <person name="Kashi Y."/>
            <person name="Gulig P.A."/>
            <person name="Morrison S.S."/>
            <person name="Amaro C."/>
        </authorList>
    </citation>
    <scope>NUCLEOTIDE SEQUENCE [LARGE SCALE GENOMIC DNA]</scope>
    <source>
        <strain evidence="1 2">CECT4608</strain>
    </source>
</reference>
<evidence type="ECO:0000313" key="1">
    <source>
        <dbReference type="EMBL" id="POB46883.1"/>
    </source>
</evidence>
<dbReference type="AlphaFoldDB" id="A0A2S3R1B3"/>
<gene>
    <name evidence="1" type="ORF">CRN52_12450</name>
</gene>
<name>A0A2S3R1B3_VIBVL</name>
<accession>A0A2S3R1B3</accession>
<sequence>MTEQRNLYDSLACLKEDIKTLVLNGEEKVAFELFVEETRKMLGNPVKLPDSYKPRTSEQIKIDLYKELANR</sequence>
<evidence type="ECO:0000313" key="2">
    <source>
        <dbReference type="Proteomes" id="UP000237466"/>
    </source>
</evidence>
<dbReference type="Proteomes" id="UP000237466">
    <property type="component" value="Unassembled WGS sequence"/>
</dbReference>
<dbReference type="EMBL" id="PDGH01000101">
    <property type="protein sequence ID" value="POB46883.1"/>
    <property type="molecule type" value="Genomic_DNA"/>
</dbReference>
<dbReference type="RefSeq" id="WP_103200432.1">
    <property type="nucleotide sequence ID" value="NZ_PDGH01000101.1"/>
</dbReference>
<organism evidence="1 2">
    <name type="scientific">Vibrio vulnificus</name>
    <dbReference type="NCBI Taxonomy" id="672"/>
    <lineage>
        <taxon>Bacteria</taxon>
        <taxon>Pseudomonadati</taxon>
        <taxon>Pseudomonadota</taxon>
        <taxon>Gammaproteobacteria</taxon>
        <taxon>Vibrionales</taxon>
        <taxon>Vibrionaceae</taxon>
        <taxon>Vibrio</taxon>
    </lineage>
</organism>
<proteinExistence type="predicted"/>
<comment type="caution">
    <text evidence="1">The sequence shown here is derived from an EMBL/GenBank/DDBJ whole genome shotgun (WGS) entry which is preliminary data.</text>
</comment>